<organism evidence="1 2">
    <name type="scientific">Fukomys damarensis</name>
    <name type="common">Damaraland mole rat</name>
    <name type="synonym">Cryptomys damarensis</name>
    <dbReference type="NCBI Taxonomy" id="885580"/>
    <lineage>
        <taxon>Eukaryota</taxon>
        <taxon>Metazoa</taxon>
        <taxon>Chordata</taxon>
        <taxon>Craniata</taxon>
        <taxon>Vertebrata</taxon>
        <taxon>Euteleostomi</taxon>
        <taxon>Mammalia</taxon>
        <taxon>Eutheria</taxon>
        <taxon>Euarchontoglires</taxon>
        <taxon>Glires</taxon>
        <taxon>Rodentia</taxon>
        <taxon>Hystricomorpha</taxon>
        <taxon>Bathyergidae</taxon>
        <taxon>Fukomys</taxon>
    </lineage>
</organism>
<reference evidence="1 2" key="1">
    <citation type="submission" date="2013-11" db="EMBL/GenBank/DDBJ databases">
        <title>The Damaraland mole rat (Fukomys damarensis) genome and evolution of African mole rats.</title>
        <authorList>
            <person name="Gladyshev V.N."/>
            <person name="Fang X."/>
        </authorList>
    </citation>
    <scope>NUCLEOTIDE SEQUENCE [LARGE SCALE GENOMIC DNA]</scope>
    <source>
        <tissue evidence="1">Liver</tissue>
    </source>
</reference>
<evidence type="ECO:0000313" key="1">
    <source>
        <dbReference type="EMBL" id="KFO23172.1"/>
    </source>
</evidence>
<name>A0A091CWV7_FUKDA</name>
<dbReference type="AlphaFoldDB" id="A0A091CWV7"/>
<proteinExistence type="predicted"/>
<sequence length="167" mass="17697">MRWLRDVLELRCCGPRQPGESKPGERALWGHRAARRHTLAPRLPGATAVQLKDILKAPCPLCIGVVAGHGGREESGTSVHSEEVLELGAARFWSRCRAPDTKLCCPPGPALPHTQVEVPLLCGSPCHTVVVMTCVAWGPGDLAALSTCAVGPGVSRAQTVCRALTVL</sequence>
<accession>A0A091CWV7</accession>
<gene>
    <name evidence="1" type="ORF">H920_15337</name>
</gene>
<keyword evidence="2" id="KW-1185">Reference proteome</keyword>
<protein>
    <submittedName>
        <fullName evidence="1">Uncharacterized protein</fullName>
    </submittedName>
</protein>
<dbReference type="EMBL" id="KN123809">
    <property type="protein sequence ID" value="KFO23172.1"/>
    <property type="molecule type" value="Genomic_DNA"/>
</dbReference>
<dbReference type="Proteomes" id="UP000028990">
    <property type="component" value="Unassembled WGS sequence"/>
</dbReference>
<evidence type="ECO:0000313" key="2">
    <source>
        <dbReference type="Proteomes" id="UP000028990"/>
    </source>
</evidence>